<dbReference type="PANTHER" id="PTHR33295:SF18">
    <property type="entry name" value="AAA+ ATPASE DOMAIN-CONTAINING PROTEIN"/>
    <property type="match status" value="1"/>
</dbReference>
<dbReference type="SUPFAM" id="SSF52540">
    <property type="entry name" value="P-loop containing nucleoside triphosphate hydrolases"/>
    <property type="match status" value="1"/>
</dbReference>
<evidence type="ECO:0000259" key="2">
    <source>
        <dbReference type="Pfam" id="PF20586"/>
    </source>
</evidence>
<dbReference type="Pfam" id="PF13173">
    <property type="entry name" value="AAA_14"/>
    <property type="match status" value="1"/>
</dbReference>
<dbReference type="InterPro" id="IPR041682">
    <property type="entry name" value="AAA_14"/>
</dbReference>
<evidence type="ECO:0000259" key="1">
    <source>
        <dbReference type="Pfam" id="PF13173"/>
    </source>
</evidence>
<gene>
    <name evidence="3" type="ORF">SAMN04487977_102316</name>
</gene>
<accession>A0A1H9CUP2</accession>
<name>A0A1H9CUP2_9SPIR</name>
<evidence type="ECO:0000313" key="4">
    <source>
        <dbReference type="Proteomes" id="UP000182360"/>
    </source>
</evidence>
<dbReference type="InterPro" id="IPR046738">
    <property type="entry name" value="DUF6788"/>
</dbReference>
<dbReference type="RefSeq" id="WP_074641434.1">
    <property type="nucleotide sequence ID" value="NZ_FOFU01000002.1"/>
</dbReference>
<dbReference type="Proteomes" id="UP000182360">
    <property type="component" value="Unassembled WGS sequence"/>
</dbReference>
<dbReference type="EMBL" id="FOFU01000002">
    <property type="protein sequence ID" value="SEQ04936.1"/>
    <property type="molecule type" value="Genomic_DNA"/>
</dbReference>
<feature type="domain" description="DUF6788" evidence="2">
    <location>
        <begin position="4"/>
        <end position="52"/>
    </location>
</feature>
<organism evidence="3 4">
    <name type="scientific">Treponema bryantii</name>
    <dbReference type="NCBI Taxonomy" id="163"/>
    <lineage>
        <taxon>Bacteria</taxon>
        <taxon>Pseudomonadati</taxon>
        <taxon>Spirochaetota</taxon>
        <taxon>Spirochaetia</taxon>
        <taxon>Spirochaetales</taxon>
        <taxon>Treponemataceae</taxon>
        <taxon>Treponema</taxon>
    </lineage>
</organism>
<sequence>MADIKELEEQIAKLPIGYITEKVINDKKYYCQQWKENGKSKSRYISEEEANTLKPQIEERKKLQKELKALKKTLPDPVSEETEEETPEPEFKMSALFGEALLKMAQTASQYERRDCFSKIQDFLKTPAADKVCLVFGLRRTGKTTLLKQLVLAMNEEEQKSAIYIKASTENTIEELNADLKLANKLKYKYVLIDEITLIEKFIDNAALLSDVYAVQGMKIVLSGTDSLGFWFAQNEELYDRAVTIHTTFVPFREYSRLLKIDDIDEYIRYGGTLKAGETNFEDTDANAFDASFRTDESTRRYIDTAIAQNIQHSLKCYDRGNHFRNLIDLYKKDELTNAINRIIEDMNQAFTVDVITRDFKSSDLGSAKDLLRREKDETKRTDFLDTFDASDVTKKLMEILKIRNKERQSIEIEEVHIQEITEYLKALDLLEIVYTENIPISNKKQERIIFTQSGMRFCQAQVLVYSLMQDEVFGSLTGELRDIITEKILEDVRGRMLEDIVFLETKRTYGTKRNVFKLKFASGEFDMVVQDKTKKQCEIFEIKHSKELFPAQYRHINDEEKISLTEAQFGKVVRKCVLYRGESQMLENGVEYKNVEEFLKGLK</sequence>
<dbReference type="InterPro" id="IPR027417">
    <property type="entry name" value="P-loop_NTPase"/>
</dbReference>
<dbReference type="PANTHER" id="PTHR33295">
    <property type="entry name" value="ATPASE"/>
    <property type="match status" value="1"/>
</dbReference>
<dbReference type="AlphaFoldDB" id="A0A1H9CUP2"/>
<protein>
    <submittedName>
        <fullName evidence="3">AAA domain-containing protein</fullName>
    </submittedName>
</protein>
<evidence type="ECO:0000313" key="3">
    <source>
        <dbReference type="EMBL" id="SEQ04936.1"/>
    </source>
</evidence>
<dbReference type="Pfam" id="PF20586">
    <property type="entry name" value="DUF6788"/>
    <property type="match status" value="1"/>
</dbReference>
<keyword evidence="4" id="KW-1185">Reference proteome</keyword>
<reference evidence="3 4" key="1">
    <citation type="submission" date="2016-10" db="EMBL/GenBank/DDBJ databases">
        <authorList>
            <person name="de Groot N.N."/>
        </authorList>
    </citation>
    <scope>NUCLEOTIDE SEQUENCE [LARGE SCALE GENOMIC DNA]</scope>
    <source>
        <strain evidence="3 4">B25</strain>
    </source>
</reference>
<proteinExistence type="predicted"/>
<feature type="domain" description="AAA" evidence="1">
    <location>
        <begin position="130"/>
        <end position="255"/>
    </location>
</feature>
<dbReference type="Gene3D" id="3.40.50.300">
    <property type="entry name" value="P-loop containing nucleotide triphosphate hydrolases"/>
    <property type="match status" value="1"/>
</dbReference>
<dbReference type="OrthoDB" id="355159at2"/>